<comment type="subunit">
    <text evidence="1">Component of the N-terminal acetyltransferase C (NatC) complex, which is composed of NAA35, NAA38 and NAA30.</text>
</comment>
<dbReference type="Proteomes" id="UP000437017">
    <property type="component" value="Unassembled WGS sequence"/>
</dbReference>
<feature type="domain" description="NAA35-like TPR repeats" evidence="5">
    <location>
        <begin position="127"/>
        <end position="261"/>
    </location>
</feature>
<proteinExistence type="predicted"/>
<dbReference type="GO" id="GO:0031417">
    <property type="term" value="C:NatC complex"/>
    <property type="evidence" value="ECO:0007669"/>
    <property type="project" value="InterPro"/>
</dbReference>
<name>A0A643BNQ7_BALPH</name>
<gene>
    <name evidence="6" type="ORF">E2I00_006890</name>
</gene>
<keyword evidence="7" id="KW-1185">Reference proteome</keyword>
<dbReference type="InterPro" id="IPR057982">
    <property type="entry name" value="TPR_NAA35"/>
</dbReference>
<reference evidence="6 7" key="1">
    <citation type="journal article" date="2019" name="PLoS ONE">
        <title>Genomic analyses reveal an absence of contemporary introgressive admixture between fin whales and blue whales, despite known hybrids.</title>
        <authorList>
            <person name="Westbury M.V."/>
            <person name="Petersen B."/>
            <person name="Lorenzen E.D."/>
        </authorList>
    </citation>
    <scope>NUCLEOTIDE SEQUENCE [LARGE SCALE GENOMIC DNA]</scope>
    <source>
        <strain evidence="6">FinWhale-01</strain>
    </source>
</reference>
<dbReference type="InterPro" id="IPR007244">
    <property type="entry name" value="Naa35_N"/>
</dbReference>
<evidence type="ECO:0000313" key="7">
    <source>
        <dbReference type="Proteomes" id="UP000437017"/>
    </source>
</evidence>
<evidence type="ECO:0000259" key="5">
    <source>
        <dbReference type="Pfam" id="PF25789"/>
    </source>
</evidence>
<dbReference type="AlphaFoldDB" id="A0A643BNQ7"/>
<dbReference type="Pfam" id="PF25789">
    <property type="entry name" value="TPR_NAA35"/>
    <property type="match status" value="2"/>
</dbReference>
<accession>A0A643BNQ7</accession>
<evidence type="ECO:0000256" key="1">
    <source>
        <dbReference type="ARBA" id="ARBA00011549"/>
    </source>
</evidence>
<sequence>MQVQRLLCCLYNNHQAKDCIDSFVTHCVRPFCSLIQIHGHNRARQRDKLGHILEEFATLQDEAEKVDAALHTMLLKQEPQRQHLACLGTWVLYHNLRIMIQYLLSGFELELYSMHEYYYIYCLVKYGNLVTMVAFDMDGKVRKPKFELDSEQVRYEHRFAPFNSVMTPPPVHYLQFKEMSDLNKYSPPPQSPELYVAASKHFQQAKMILENIPNPDHEVNRILKVAKPNFVVVKLLAGGHKKESKVPPEFDFSAHKYFPVLKCDIFRAAVV</sequence>
<feature type="domain" description="NAA35-like TPR repeats" evidence="5">
    <location>
        <begin position="10"/>
        <end position="121"/>
    </location>
</feature>
<dbReference type="PANTHER" id="PTHR21373:SF0">
    <property type="entry name" value="N-ALPHA-ACETYLTRANSFERASE 35, NATC AUXILIARY SUBUNIT"/>
    <property type="match status" value="1"/>
</dbReference>
<dbReference type="PANTHER" id="PTHR21373">
    <property type="entry name" value="GLUCOSE REPRESSIBLE PROTEIN MAK10"/>
    <property type="match status" value="1"/>
</dbReference>
<evidence type="ECO:0000256" key="2">
    <source>
        <dbReference type="ARBA" id="ARBA00013618"/>
    </source>
</evidence>
<protein>
    <recommendedName>
        <fullName evidence="2">N-alpha-acetyltransferase 35, NatC auxiliary subunit</fullName>
    </recommendedName>
    <alternativeName>
        <fullName evidence="3">Protein MAK10 homolog</fullName>
    </alternativeName>
</protein>
<comment type="function">
    <text evidence="4">Auxillary component of the N-terminal acetyltransferase C (NatC) complex which catalyzes acetylation of N-terminal methionine residues. N-terminal acetylation protects proteins from ubiquitination and degradation by the N-end rule pathway. Involved in regulation of apoptosis and proliferation of smooth muscle cells.</text>
</comment>
<evidence type="ECO:0000256" key="4">
    <source>
        <dbReference type="ARBA" id="ARBA00045848"/>
    </source>
</evidence>
<dbReference type="EMBL" id="SGJD01008012">
    <property type="protein sequence ID" value="KAB0389245.1"/>
    <property type="molecule type" value="Genomic_DNA"/>
</dbReference>
<dbReference type="OrthoDB" id="269405at2759"/>
<organism evidence="6 7">
    <name type="scientific">Balaenoptera physalus</name>
    <name type="common">Fin whale</name>
    <name type="synonym">Balaena physalus</name>
    <dbReference type="NCBI Taxonomy" id="9770"/>
    <lineage>
        <taxon>Eukaryota</taxon>
        <taxon>Metazoa</taxon>
        <taxon>Chordata</taxon>
        <taxon>Craniata</taxon>
        <taxon>Vertebrata</taxon>
        <taxon>Euteleostomi</taxon>
        <taxon>Mammalia</taxon>
        <taxon>Eutheria</taxon>
        <taxon>Laurasiatheria</taxon>
        <taxon>Artiodactyla</taxon>
        <taxon>Whippomorpha</taxon>
        <taxon>Cetacea</taxon>
        <taxon>Mysticeti</taxon>
        <taxon>Balaenopteridae</taxon>
        <taxon>Balaenoptera</taxon>
    </lineage>
</organism>
<comment type="caution">
    <text evidence="6">The sequence shown here is derived from an EMBL/GenBank/DDBJ whole genome shotgun (WGS) entry which is preliminary data.</text>
</comment>
<evidence type="ECO:0000313" key="6">
    <source>
        <dbReference type="EMBL" id="KAB0389245.1"/>
    </source>
</evidence>
<evidence type="ECO:0000256" key="3">
    <source>
        <dbReference type="ARBA" id="ARBA00030494"/>
    </source>
</evidence>